<dbReference type="InterPro" id="IPR001314">
    <property type="entry name" value="Peptidase_S1A"/>
</dbReference>
<keyword evidence="13" id="KW-1185">Reference proteome</keyword>
<dbReference type="GO" id="GO:0005615">
    <property type="term" value="C:extracellular space"/>
    <property type="evidence" value="ECO:0007669"/>
    <property type="project" value="TreeGrafter"/>
</dbReference>
<dbReference type="Ensembl" id="ENSVURT00010019641.1">
    <property type="protein sequence ID" value="ENSVURP00010017290.1"/>
    <property type="gene ID" value="ENSVURG00010013202.1"/>
</dbReference>
<proteinExistence type="inferred from homology"/>
<evidence type="ECO:0000256" key="1">
    <source>
        <dbReference type="ARBA" id="ARBA00004613"/>
    </source>
</evidence>
<dbReference type="GeneTree" id="ENSGT01050000244883"/>
<dbReference type="InterPro" id="IPR050127">
    <property type="entry name" value="Serine_Proteases_S1"/>
</dbReference>
<evidence type="ECO:0000256" key="3">
    <source>
        <dbReference type="ARBA" id="ARBA00022525"/>
    </source>
</evidence>
<feature type="domain" description="Peptidase S1" evidence="11">
    <location>
        <begin position="1"/>
        <end position="174"/>
    </location>
</feature>
<comment type="subcellular location">
    <subcellularLocation>
        <location evidence="1">Secreted</location>
    </subcellularLocation>
</comment>
<dbReference type="PRINTS" id="PR00722">
    <property type="entry name" value="CHYMOTRYPSIN"/>
</dbReference>
<dbReference type="GO" id="GO:0004252">
    <property type="term" value="F:serine-type endopeptidase activity"/>
    <property type="evidence" value="ECO:0007669"/>
    <property type="project" value="UniProtKB-EC"/>
</dbReference>
<dbReference type="Proteomes" id="UP000314987">
    <property type="component" value="Unassembled WGS sequence"/>
</dbReference>
<dbReference type="InterPro" id="IPR001254">
    <property type="entry name" value="Trypsin_dom"/>
</dbReference>
<evidence type="ECO:0000313" key="13">
    <source>
        <dbReference type="Proteomes" id="UP000314987"/>
    </source>
</evidence>
<dbReference type="CDD" id="cd00190">
    <property type="entry name" value="Tryp_SPc"/>
    <property type="match status" value="1"/>
</dbReference>
<dbReference type="OMA" id="ICLGFME"/>
<dbReference type="GO" id="GO:0007586">
    <property type="term" value="P:digestion"/>
    <property type="evidence" value="ECO:0007669"/>
    <property type="project" value="UniProtKB-KW"/>
</dbReference>
<keyword evidence="5" id="KW-0222">Digestion</keyword>
<evidence type="ECO:0000256" key="6">
    <source>
        <dbReference type="ARBA" id="ARBA00022801"/>
    </source>
</evidence>
<accession>A0A4X2L6I0</accession>
<organism evidence="12 13">
    <name type="scientific">Vombatus ursinus</name>
    <name type="common">Common wombat</name>
    <dbReference type="NCBI Taxonomy" id="29139"/>
    <lineage>
        <taxon>Eukaryota</taxon>
        <taxon>Metazoa</taxon>
        <taxon>Chordata</taxon>
        <taxon>Craniata</taxon>
        <taxon>Vertebrata</taxon>
        <taxon>Euteleostomi</taxon>
        <taxon>Mammalia</taxon>
        <taxon>Metatheria</taxon>
        <taxon>Diprotodontia</taxon>
        <taxon>Vombatidae</taxon>
        <taxon>Vombatus</taxon>
    </lineage>
</organism>
<dbReference type="InterPro" id="IPR033116">
    <property type="entry name" value="TRYPSIN_SER"/>
</dbReference>
<dbReference type="STRING" id="29139.ENSVURP00010017290"/>
<evidence type="ECO:0000256" key="9">
    <source>
        <dbReference type="ARBA" id="ARBA00036320"/>
    </source>
</evidence>
<reference evidence="13" key="1">
    <citation type="submission" date="2018-12" db="EMBL/GenBank/DDBJ databases">
        <authorList>
            <person name="Yazar S."/>
        </authorList>
    </citation>
    <scope>NUCLEOTIDE SEQUENCE [LARGE SCALE GENOMIC DNA]</scope>
</reference>
<reference evidence="12" key="2">
    <citation type="submission" date="2025-08" db="UniProtKB">
        <authorList>
            <consortium name="Ensembl"/>
        </authorList>
    </citation>
    <scope>IDENTIFICATION</scope>
</reference>
<evidence type="ECO:0000256" key="2">
    <source>
        <dbReference type="ARBA" id="ARBA00009228"/>
    </source>
</evidence>
<dbReference type="SMART" id="SM00020">
    <property type="entry name" value="Tryp_SPc"/>
    <property type="match status" value="1"/>
</dbReference>
<evidence type="ECO:0000313" key="12">
    <source>
        <dbReference type="Ensembl" id="ENSVURP00010017290.1"/>
    </source>
</evidence>
<comment type="similarity">
    <text evidence="2">Belongs to the peptidase S1 family. Snake venom subfamily.</text>
</comment>
<dbReference type="Pfam" id="PF00089">
    <property type="entry name" value="Trypsin"/>
    <property type="match status" value="1"/>
</dbReference>
<dbReference type="InterPro" id="IPR009003">
    <property type="entry name" value="Peptidase_S1_PA"/>
</dbReference>
<evidence type="ECO:0000256" key="10">
    <source>
        <dbReference type="ARBA" id="ARBA00038868"/>
    </source>
</evidence>
<keyword evidence="3" id="KW-0964">Secreted</keyword>
<evidence type="ECO:0000256" key="5">
    <source>
        <dbReference type="ARBA" id="ARBA00022757"/>
    </source>
</evidence>
<protein>
    <recommendedName>
        <fullName evidence="10">trypsin</fullName>
        <ecNumber evidence="10">3.4.21.4</ecNumber>
    </recommendedName>
</protein>
<dbReference type="PROSITE" id="PS50240">
    <property type="entry name" value="TRYPSIN_DOM"/>
    <property type="match status" value="1"/>
</dbReference>
<dbReference type="Gene3D" id="2.40.10.10">
    <property type="entry name" value="Trypsin-like serine proteases"/>
    <property type="match status" value="2"/>
</dbReference>
<dbReference type="FunFam" id="2.40.10.10:FF:000010">
    <property type="entry name" value="Kallikrein related peptidase 11"/>
    <property type="match status" value="1"/>
</dbReference>
<keyword evidence="7" id="KW-0720">Serine protease</keyword>
<dbReference type="GO" id="GO:0006508">
    <property type="term" value="P:proteolysis"/>
    <property type="evidence" value="ECO:0007669"/>
    <property type="project" value="UniProtKB-KW"/>
</dbReference>
<evidence type="ECO:0000256" key="8">
    <source>
        <dbReference type="ARBA" id="ARBA00023157"/>
    </source>
</evidence>
<dbReference type="AlphaFoldDB" id="A0A4X2L6I0"/>
<dbReference type="PROSITE" id="PS00135">
    <property type="entry name" value="TRYPSIN_SER"/>
    <property type="match status" value="1"/>
</dbReference>
<dbReference type="InterPro" id="IPR043504">
    <property type="entry name" value="Peptidase_S1_PA_chymotrypsin"/>
</dbReference>
<evidence type="ECO:0000256" key="4">
    <source>
        <dbReference type="ARBA" id="ARBA00022670"/>
    </source>
</evidence>
<comment type="catalytic activity">
    <reaction evidence="9">
        <text>Preferential cleavage: Arg-|-Xaa, Lys-|-Xaa.</text>
        <dbReference type="EC" id="3.4.21.4"/>
    </reaction>
</comment>
<dbReference type="EC" id="3.4.21.4" evidence="10"/>
<dbReference type="SUPFAM" id="SSF50494">
    <property type="entry name" value="Trypsin-like serine proteases"/>
    <property type="match status" value="1"/>
</dbReference>
<dbReference type="PANTHER" id="PTHR24264">
    <property type="entry name" value="TRYPSIN-RELATED"/>
    <property type="match status" value="1"/>
</dbReference>
<name>A0A4X2L6I0_VOMUR</name>
<evidence type="ECO:0000256" key="7">
    <source>
        <dbReference type="ARBA" id="ARBA00022825"/>
    </source>
</evidence>
<keyword evidence="6" id="KW-0378">Hydrolase</keyword>
<dbReference type="PANTHER" id="PTHR24264:SF15">
    <property type="entry name" value="RIKEN CDNA 2210010C04 GENE"/>
    <property type="match status" value="1"/>
</dbReference>
<reference evidence="12" key="3">
    <citation type="submission" date="2025-09" db="UniProtKB">
        <authorList>
            <consortium name="Ensembl"/>
        </authorList>
    </citation>
    <scope>IDENTIFICATION</scope>
</reference>
<evidence type="ECO:0000259" key="11">
    <source>
        <dbReference type="PROSITE" id="PS50240"/>
    </source>
</evidence>
<sequence>MLVILGAYDLNVLEGTEQIISSTKVIRHPSYNDGDTNHDIMLIKLTKSATLNSHVSTVSLPTSCVAAGTNCLISGWGTTRIINFPNILQCLNIPVLSDNTCQDAYPGKITRNMICLGFMEGKKDTCQGDSGGPVVCKGQLQGIVSWGIGCGQKGNPGVYTKVCNYVDWIEKTIADN</sequence>
<keyword evidence="8" id="KW-1015">Disulfide bond</keyword>
<keyword evidence="4" id="KW-0645">Protease</keyword>